<organism evidence="1 2">
    <name type="scientific">Paenibacillus radicis</name>
    <name type="common">ex Gao et al. 2016</name>
    <dbReference type="NCBI Taxonomy" id="1737354"/>
    <lineage>
        <taxon>Bacteria</taxon>
        <taxon>Bacillati</taxon>
        <taxon>Bacillota</taxon>
        <taxon>Bacilli</taxon>
        <taxon>Bacillales</taxon>
        <taxon>Paenibacillaceae</taxon>
        <taxon>Paenibacillus</taxon>
    </lineage>
</organism>
<comment type="caution">
    <text evidence="1">The sequence shown here is derived from an EMBL/GenBank/DDBJ whole genome shotgun (WGS) entry which is preliminary data.</text>
</comment>
<name>A0A917HM57_9BACL</name>
<proteinExistence type="predicted"/>
<evidence type="ECO:0000313" key="2">
    <source>
        <dbReference type="Proteomes" id="UP000600247"/>
    </source>
</evidence>
<evidence type="ECO:0000313" key="1">
    <source>
        <dbReference type="EMBL" id="GGG82882.1"/>
    </source>
</evidence>
<dbReference type="Pfam" id="PF14107">
    <property type="entry name" value="DUF4280"/>
    <property type="match status" value="1"/>
</dbReference>
<reference evidence="1 2" key="1">
    <citation type="journal article" date="2014" name="Int. J. Syst. Evol. Microbiol.">
        <title>Complete genome sequence of Corynebacterium casei LMG S-19264T (=DSM 44701T), isolated from a smear-ripened cheese.</title>
        <authorList>
            <consortium name="US DOE Joint Genome Institute (JGI-PGF)"/>
            <person name="Walter F."/>
            <person name="Albersmeier A."/>
            <person name="Kalinowski J."/>
            <person name="Ruckert C."/>
        </authorList>
    </citation>
    <scope>NUCLEOTIDE SEQUENCE [LARGE SCALE GENOMIC DNA]</scope>
    <source>
        <strain evidence="1 2">CGMCC 1.15286</strain>
    </source>
</reference>
<dbReference type="RefSeq" id="WP_188891774.1">
    <property type="nucleotide sequence ID" value="NZ_BMHY01000011.1"/>
</dbReference>
<dbReference type="InterPro" id="IPR025460">
    <property type="entry name" value="DUF4280"/>
</dbReference>
<dbReference type="AlphaFoldDB" id="A0A917HM57"/>
<evidence type="ECO:0008006" key="3">
    <source>
        <dbReference type="Google" id="ProtNLM"/>
    </source>
</evidence>
<keyword evidence="2" id="KW-1185">Reference proteome</keyword>
<gene>
    <name evidence="1" type="ORF">GCM10010918_45500</name>
</gene>
<dbReference type="Proteomes" id="UP000600247">
    <property type="component" value="Unassembled WGS sequence"/>
</dbReference>
<sequence>MGDESGYVVRGAKMQCSFGSNFRRINLPQSHGAYVNDKPMMNESDRMPVENIAYFGVCSSVENDNTEVLYLFGKDGAPVNGKRCCPVFLDDWLLTKADALVDGKPALTTKSQLICMHDGVITFVDDGQHSD</sequence>
<protein>
    <recommendedName>
        <fullName evidence="3">DUF4280 domain-containing protein</fullName>
    </recommendedName>
</protein>
<dbReference type="EMBL" id="BMHY01000011">
    <property type="protein sequence ID" value="GGG82882.1"/>
    <property type="molecule type" value="Genomic_DNA"/>
</dbReference>
<accession>A0A917HM57</accession>